<dbReference type="EMBL" id="BAABIL010000112">
    <property type="protein sequence ID" value="GAA4968775.1"/>
    <property type="molecule type" value="Genomic_DNA"/>
</dbReference>
<dbReference type="Proteomes" id="UP001501195">
    <property type="component" value="Unassembled WGS sequence"/>
</dbReference>
<evidence type="ECO:0000313" key="2">
    <source>
        <dbReference type="Proteomes" id="UP001501195"/>
    </source>
</evidence>
<reference evidence="2" key="1">
    <citation type="journal article" date="2019" name="Int. J. Syst. Evol. Microbiol.">
        <title>The Global Catalogue of Microorganisms (GCM) 10K type strain sequencing project: providing services to taxonomists for standard genome sequencing and annotation.</title>
        <authorList>
            <consortium name="The Broad Institute Genomics Platform"/>
            <consortium name="The Broad Institute Genome Sequencing Center for Infectious Disease"/>
            <person name="Wu L."/>
            <person name="Ma J."/>
        </authorList>
    </citation>
    <scope>NUCLEOTIDE SEQUENCE [LARGE SCALE GENOMIC DNA]</scope>
    <source>
        <strain evidence="2">JCM 18126</strain>
    </source>
</reference>
<organism evidence="1 2">
    <name type="scientific">Kineococcus glutinatus</name>
    <dbReference type="NCBI Taxonomy" id="1070872"/>
    <lineage>
        <taxon>Bacteria</taxon>
        <taxon>Bacillati</taxon>
        <taxon>Actinomycetota</taxon>
        <taxon>Actinomycetes</taxon>
        <taxon>Kineosporiales</taxon>
        <taxon>Kineosporiaceae</taxon>
        <taxon>Kineococcus</taxon>
    </lineage>
</organism>
<proteinExistence type="predicted"/>
<gene>
    <name evidence="1" type="ORF">GCM10023225_08850</name>
</gene>
<evidence type="ECO:0008006" key="3">
    <source>
        <dbReference type="Google" id="ProtNLM"/>
    </source>
</evidence>
<comment type="caution">
    <text evidence="1">The sequence shown here is derived from an EMBL/GenBank/DDBJ whole genome shotgun (WGS) entry which is preliminary data.</text>
</comment>
<dbReference type="RefSeq" id="WP_345711166.1">
    <property type="nucleotide sequence ID" value="NZ_BAABIL010000112.1"/>
</dbReference>
<protein>
    <recommendedName>
        <fullName evidence="3">DUF222 domain-containing protein</fullName>
    </recommendedName>
</protein>
<name>A0ABP9HEM4_9ACTN</name>
<evidence type="ECO:0000313" key="1">
    <source>
        <dbReference type="EMBL" id="GAA4968775.1"/>
    </source>
</evidence>
<sequence length="419" mass="43571">MSTATAVHEVTAHLAELSAIPSPVESTRMGVDAALHGRGAALALARQVIEDVLKVSAKSPATLAELHLRPERVLVSALRVSAREARSYSPVEIVAAVDPRSAAARWERLGAAATQAHIAWTESPAKPSGAAGRAAVADVAVVALALAHLDRHVIQAATRAGVDDVARDLGFAQQSGLGLAARSVLRRAASDGAASWEAPSPQRLDRMPVVPVRGPEDALRGLQRLHDLLTAGASISPQHTAMLLTAQVRMGVGLAQQADRAARAMGEEQYAALADGLRRHVTALAGAWDRSDRAMAGLERPDPRPVQQAGECVRGLTVGAVPLALLEPTSAAVVRLAGATAAAVERRVESASWATCYSWSEAQESGSWRVVRTTAMPHVVGVLREVAASTCAVAGHGAFRSDRGLGGKLSTGGFLPPAR</sequence>
<accession>A0ABP9HEM4</accession>
<keyword evidence="2" id="KW-1185">Reference proteome</keyword>